<feature type="region of interest" description="Disordered" evidence="1">
    <location>
        <begin position="120"/>
        <end position="141"/>
    </location>
</feature>
<feature type="region of interest" description="Disordered" evidence="1">
    <location>
        <begin position="1"/>
        <end position="20"/>
    </location>
</feature>
<organism evidence="3 4">
    <name type="scientific">Odynerus spinipes</name>
    <dbReference type="NCBI Taxonomy" id="1348599"/>
    <lineage>
        <taxon>Eukaryota</taxon>
        <taxon>Metazoa</taxon>
        <taxon>Ecdysozoa</taxon>
        <taxon>Arthropoda</taxon>
        <taxon>Hexapoda</taxon>
        <taxon>Insecta</taxon>
        <taxon>Pterygota</taxon>
        <taxon>Neoptera</taxon>
        <taxon>Endopterygota</taxon>
        <taxon>Hymenoptera</taxon>
        <taxon>Apocrita</taxon>
        <taxon>Aculeata</taxon>
        <taxon>Vespoidea</taxon>
        <taxon>Vespidae</taxon>
        <taxon>Eumeninae</taxon>
        <taxon>Odynerus</taxon>
    </lineage>
</organism>
<evidence type="ECO:0000313" key="4">
    <source>
        <dbReference type="Proteomes" id="UP001258017"/>
    </source>
</evidence>
<evidence type="ECO:0000313" key="3">
    <source>
        <dbReference type="EMBL" id="KAK2585396.1"/>
    </source>
</evidence>
<feature type="compositionally biased region" description="Polar residues" evidence="1">
    <location>
        <begin position="120"/>
        <end position="131"/>
    </location>
</feature>
<feature type="compositionally biased region" description="Basic and acidic residues" evidence="1">
    <location>
        <begin position="470"/>
        <end position="509"/>
    </location>
</feature>
<feature type="compositionally biased region" description="Polar residues" evidence="1">
    <location>
        <begin position="313"/>
        <end position="323"/>
    </location>
</feature>
<gene>
    <name evidence="3" type="ORF">KPH14_010070</name>
</gene>
<evidence type="ECO:0008006" key="5">
    <source>
        <dbReference type="Google" id="ProtNLM"/>
    </source>
</evidence>
<evidence type="ECO:0000256" key="1">
    <source>
        <dbReference type="SAM" id="MobiDB-lite"/>
    </source>
</evidence>
<dbReference type="AlphaFoldDB" id="A0AAD9RUB8"/>
<feature type="compositionally biased region" description="Polar residues" evidence="1">
    <location>
        <begin position="362"/>
        <end position="377"/>
    </location>
</feature>
<reference evidence="3" key="1">
    <citation type="submission" date="2021-08" db="EMBL/GenBank/DDBJ databases">
        <authorList>
            <person name="Misof B."/>
            <person name="Oliver O."/>
            <person name="Podsiadlowski L."/>
            <person name="Donath A."/>
            <person name="Peters R."/>
            <person name="Mayer C."/>
            <person name="Rust J."/>
            <person name="Gunkel S."/>
            <person name="Lesny P."/>
            <person name="Martin S."/>
            <person name="Oeyen J.P."/>
            <person name="Petersen M."/>
            <person name="Panagiotis P."/>
            <person name="Wilbrandt J."/>
            <person name="Tanja T."/>
        </authorList>
    </citation>
    <scope>NUCLEOTIDE SEQUENCE</scope>
    <source>
        <strain evidence="3">GBR_01_08_01A</strain>
        <tissue evidence="3">Thorax + abdomen</tissue>
    </source>
</reference>
<feature type="compositionally biased region" description="Basic and acidic residues" evidence="1">
    <location>
        <begin position="297"/>
        <end position="310"/>
    </location>
</feature>
<feature type="region of interest" description="Disordered" evidence="1">
    <location>
        <begin position="267"/>
        <end position="509"/>
    </location>
</feature>
<keyword evidence="2" id="KW-0812">Transmembrane</keyword>
<comment type="caution">
    <text evidence="3">The sequence shown here is derived from an EMBL/GenBank/DDBJ whole genome shotgun (WGS) entry which is preliminary data.</text>
</comment>
<dbReference type="EMBL" id="JAIFRP010000021">
    <property type="protein sequence ID" value="KAK2585396.1"/>
    <property type="molecule type" value="Genomic_DNA"/>
</dbReference>
<dbReference type="Proteomes" id="UP001258017">
    <property type="component" value="Unassembled WGS sequence"/>
</dbReference>
<feature type="compositionally biased region" description="Basic and acidic residues" evidence="1">
    <location>
        <begin position="132"/>
        <end position="141"/>
    </location>
</feature>
<feature type="transmembrane region" description="Helical" evidence="2">
    <location>
        <begin position="55"/>
        <end position="75"/>
    </location>
</feature>
<keyword evidence="2" id="KW-1133">Transmembrane helix</keyword>
<evidence type="ECO:0000256" key="2">
    <source>
        <dbReference type="SAM" id="Phobius"/>
    </source>
</evidence>
<proteinExistence type="predicted"/>
<reference evidence="3" key="2">
    <citation type="journal article" date="2023" name="Commun. Biol.">
        <title>Intrasexual cuticular hydrocarbon dimorphism in a wasp sheds light on hydrocarbon biosynthesis genes in Hymenoptera.</title>
        <authorList>
            <person name="Moris V.C."/>
            <person name="Podsiadlowski L."/>
            <person name="Martin S."/>
            <person name="Oeyen J.P."/>
            <person name="Donath A."/>
            <person name="Petersen M."/>
            <person name="Wilbrandt J."/>
            <person name="Misof B."/>
            <person name="Liedtke D."/>
            <person name="Thamm M."/>
            <person name="Scheiner R."/>
            <person name="Schmitt T."/>
            <person name="Niehuis O."/>
        </authorList>
    </citation>
    <scope>NUCLEOTIDE SEQUENCE</scope>
    <source>
        <strain evidence="3">GBR_01_08_01A</strain>
    </source>
</reference>
<protein>
    <recommendedName>
        <fullName evidence="5">Golgi integral membrane protein 4</fullName>
    </recommendedName>
</protein>
<keyword evidence="2" id="KW-0472">Membrane</keyword>
<keyword evidence="4" id="KW-1185">Reference proteome</keyword>
<accession>A0AAD9RUB8</accession>
<sequence length="509" mass="57666">MRVVAQEKEEEEHENREGRSAEFLVENEELRNKAVEVRAGAMSGSRLGRGRGGRLAVYGGCGVVVILLVLLYRAATSEMARLRELHIQCAHQQESLAAQLQVIFEYKVRLEKSLAEEKSSNAAVKQELQQRASREKSLRDKDSVEAMQRFNSLQQTYKLLQTEHQDLQEECKKREKQTLDETNRLESTLQDLRSRIKQANEDKEKTVGEKEQTLQHFKNKYLELETEKDKLENKYNELMKSAGNDDGTIDHLKKEVFQLKRELENEKRQCKATSAQPKLASQKPSYQANDDSPDNTAVKDAEEKQKEEQRQQAIQNPQQVSRPNNDDDMNPEPLHAPRKHHAIGDALSDERNAPEDQDDALPNQQESDVRFASQNDNIIPVGPGEVKEDLPNFRPLPYDLRDKRAKKNEAGVPSAGDTAGDTAGDNAEDELEKNGKETNGEGSQDQPRQVLAPPKKSSSKEPAELENDIQDEKAPNVDTLARPDARQNLGDPRDIDNELDAWRDKELGN</sequence>
<name>A0AAD9RUB8_9HYME</name>